<evidence type="ECO:0000256" key="1">
    <source>
        <dbReference type="ARBA" id="ARBA00022737"/>
    </source>
</evidence>
<feature type="region of interest" description="Disordered" evidence="3">
    <location>
        <begin position="1"/>
        <end position="43"/>
    </location>
</feature>
<dbReference type="InterPro" id="IPR036770">
    <property type="entry name" value="Ankyrin_rpt-contain_sf"/>
</dbReference>
<dbReference type="EMBL" id="ML977314">
    <property type="protein sequence ID" value="KAF2120405.1"/>
    <property type="molecule type" value="Genomic_DNA"/>
</dbReference>
<evidence type="ECO:0000259" key="4">
    <source>
        <dbReference type="Pfam" id="PF24883"/>
    </source>
</evidence>
<sequence length="1370" mass="154086">MASPAKPTRKRDRFKRIFERETSNSTTSTPPTSSTSTAADDASTLTSVSSNTLVDSSLTAPSSNVGSSWQTSEAFKQHVEAQAVSSSNVHASDDFESFSNIREKLWDDALRRLSAEEGVMIKQVMEASTGEVKREIKHVRDTIQSKIDVLEQGKWTFSFGGKVFSFREEASKVMRWLDRFKQAGDVAVNVDPLHAGIPWAMIRFILQAGLADHDQLCAVFVGLERVAYLDDRCDAYFRLYMDCKYPVLGSIHSNLTRAVSELYFLILRFLCTSLKLLDKGTVVRFLTAVWGSEVILNFDQECRMVQERVEGSVSDLERNINKERHTEVVKKLREFRQSLNNIASLKASMRSLSERVQDVWEKQESAYQGKVLQWISGIPHLDHHAVAARGRTEDTGQWFLQRSEFKTWNERKEPMILWLHGIPGAGKTKLTSLAIDHFKQSQDQFVGCGYFYCSQYDETRRHATDILRSLVKQLGASASDDLHVELGRIYSEKQKSGFASASLNIEEAKQLLRGFVTTSLRTTLIIDGLDECHTSERSDIIAALDDLVDLLQTEDDITHSLPQLKILVSSRRNDDIERRLKTKLNLGVEASDNSQDIRLYVENKIESDKQRRKQFSMRPISDDLTADIVKILFEKSQGMFQWTSLHIDQLLSLEREKDIRARLNTLPKGLTRTYDEILTKIKAQEGSKPEIALRTFHWLLAAGGTLREELLLAAVCQDPDDEEICPIDIDITYVLGACQNLLVAIEGRLIRFSHLSVSEYLKGSSSWSSRNSHEVVTSVCLNFLLNTDKGSTDLAETLLPLKEFASKDWYLHCRRVPHASHNTAPAYMPRMQLQLSRFFGSPSQLGAGFRQWLPALRNHVAKQLPSDRKTRYTWDVRLLSDEQPQVFICLSGIAQVLRDWIEEHDFNANWKTPNGFPLLFYAIAEHNYDAACILIDHGAEVTNDESPLWAALELALFQEDLRYLELLVSSGADVNLPAGQDITKSGMLISNATVLGFLTTGTLLSQAAEAGNLKVMEWLLLHGADVNRLGSQRLHHQQQYQNLLDRELRCKRPKSARLLLEHGADAKNTFIDQETTALALSAQARDIELMRVLLNGGLNPNETRHNQSFQTPLQLLSANNDRDRAMMRLLLDHGARFGVGHQQTSQLITMCESGRVDIVGMMLDGGLDVNQPSVNFRDGIRYPLTVAAEYGQTEVVRLLVDRGANPHPYPEGTLYYDALSAATIAANQECMELLSGCPTPSDAAQGRTWRQAFATAVEVYDVTTLAKLLSQGVMLKQRPWGEPVTALELSFGEVTASGLWLIDKALWILLQHGSAIPQRVGNQFTKILDDYHGLIYDEIAMRAEWHNVKDETSVRALSVAQAAVLQKLCA</sequence>
<evidence type="ECO:0000256" key="3">
    <source>
        <dbReference type="SAM" id="MobiDB-lite"/>
    </source>
</evidence>
<feature type="repeat" description="ANK" evidence="2">
    <location>
        <begin position="999"/>
        <end position="1031"/>
    </location>
</feature>
<protein>
    <recommendedName>
        <fullName evidence="4">Nephrocystin 3-like N-terminal domain-containing protein</fullName>
    </recommendedName>
</protein>
<dbReference type="PANTHER" id="PTHR10039:SF16">
    <property type="entry name" value="GPI INOSITOL-DEACYLASE"/>
    <property type="match status" value="1"/>
</dbReference>
<accession>A0A6A5ZMD4</accession>
<dbReference type="PROSITE" id="PS50297">
    <property type="entry name" value="ANK_REP_REGION"/>
    <property type="match status" value="1"/>
</dbReference>
<dbReference type="Pfam" id="PF24883">
    <property type="entry name" value="NPHP3_N"/>
    <property type="match status" value="1"/>
</dbReference>
<reference evidence="5" key="1">
    <citation type="journal article" date="2020" name="Stud. Mycol.">
        <title>101 Dothideomycetes genomes: a test case for predicting lifestyles and emergence of pathogens.</title>
        <authorList>
            <person name="Haridas S."/>
            <person name="Albert R."/>
            <person name="Binder M."/>
            <person name="Bloem J."/>
            <person name="Labutti K."/>
            <person name="Salamov A."/>
            <person name="Andreopoulos B."/>
            <person name="Baker S."/>
            <person name="Barry K."/>
            <person name="Bills G."/>
            <person name="Bluhm B."/>
            <person name="Cannon C."/>
            <person name="Castanera R."/>
            <person name="Culley D."/>
            <person name="Daum C."/>
            <person name="Ezra D."/>
            <person name="Gonzalez J."/>
            <person name="Henrissat B."/>
            <person name="Kuo A."/>
            <person name="Liang C."/>
            <person name="Lipzen A."/>
            <person name="Lutzoni F."/>
            <person name="Magnuson J."/>
            <person name="Mondo S."/>
            <person name="Nolan M."/>
            <person name="Ohm R."/>
            <person name="Pangilinan J."/>
            <person name="Park H.-J."/>
            <person name="Ramirez L."/>
            <person name="Alfaro M."/>
            <person name="Sun H."/>
            <person name="Tritt A."/>
            <person name="Yoshinaga Y."/>
            <person name="Zwiers L.-H."/>
            <person name="Turgeon B."/>
            <person name="Goodwin S."/>
            <person name="Spatafora J."/>
            <person name="Crous P."/>
            <person name="Grigoriev I."/>
        </authorList>
    </citation>
    <scope>NUCLEOTIDE SEQUENCE</scope>
    <source>
        <strain evidence="5">CBS 627.86</strain>
    </source>
</reference>
<keyword evidence="6" id="KW-1185">Reference proteome</keyword>
<dbReference type="PROSITE" id="PS50088">
    <property type="entry name" value="ANK_REPEAT"/>
    <property type="match status" value="2"/>
</dbReference>
<dbReference type="SMART" id="SM00248">
    <property type="entry name" value="ANK"/>
    <property type="match status" value="8"/>
</dbReference>
<dbReference type="PANTHER" id="PTHR10039">
    <property type="entry name" value="AMELOGENIN"/>
    <property type="match status" value="1"/>
</dbReference>
<feature type="repeat" description="ANK" evidence="2">
    <location>
        <begin position="1183"/>
        <end position="1211"/>
    </location>
</feature>
<name>A0A6A5ZMD4_9PLEO</name>
<dbReference type="Gene3D" id="3.40.50.300">
    <property type="entry name" value="P-loop containing nucleotide triphosphate hydrolases"/>
    <property type="match status" value="1"/>
</dbReference>
<feature type="compositionally biased region" description="Low complexity" evidence="3">
    <location>
        <begin position="23"/>
        <end position="43"/>
    </location>
</feature>
<dbReference type="SUPFAM" id="SSF52540">
    <property type="entry name" value="P-loop containing nucleoside triphosphate hydrolases"/>
    <property type="match status" value="1"/>
</dbReference>
<proteinExistence type="predicted"/>
<dbReference type="Pfam" id="PF00023">
    <property type="entry name" value="Ank"/>
    <property type="match status" value="2"/>
</dbReference>
<dbReference type="Gene3D" id="1.25.40.20">
    <property type="entry name" value="Ankyrin repeat-containing domain"/>
    <property type="match status" value="3"/>
</dbReference>
<evidence type="ECO:0000313" key="5">
    <source>
        <dbReference type="EMBL" id="KAF2120405.1"/>
    </source>
</evidence>
<organism evidence="5 6">
    <name type="scientific">Lophiotrema nucula</name>
    <dbReference type="NCBI Taxonomy" id="690887"/>
    <lineage>
        <taxon>Eukaryota</taxon>
        <taxon>Fungi</taxon>
        <taxon>Dikarya</taxon>
        <taxon>Ascomycota</taxon>
        <taxon>Pezizomycotina</taxon>
        <taxon>Dothideomycetes</taxon>
        <taxon>Pleosporomycetidae</taxon>
        <taxon>Pleosporales</taxon>
        <taxon>Lophiotremataceae</taxon>
        <taxon>Lophiotrema</taxon>
    </lineage>
</organism>
<dbReference type="InterPro" id="IPR027417">
    <property type="entry name" value="P-loop_NTPase"/>
</dbReference>
<dbReference type="Proteomes" id="UP000799770">
    <property type="component" value="Unassembled WGS sequence"/>
</dbReference>
<evidence type="ECO:0000256" key="2">
    <source>
        <dbReference type="PROSITE-ProRule" id="PRU00023"/>
    </source>
</evidence>
<keyword evidence="2" id="KW-0040">ANK repeat</keyword>
<dbReference type="InterPro" id="IPR002110">
    <property type="entry name" value="Ankyrin_rpt"/>
</dbReference>
<evidence type="ECO:0000313" key="6">
    <source>
        <dbReference type="Proteomes" id="UP000799770"/>
    </source>
</evidence>
<dbReference type="OrthoDB" id="7464126at2759"/>
<gene>
    <name evidence="5" type="ORF">BDV96DRAFT_324449</name>
</gene>
<feature type="domain" description="Nephrocystin 3-like N-terminal" evidence="4">
    <location>
        <begin position="394"/>
        <end position="571"/>
    </location>
</feature>
<dbReference type="SUPFAM" id="SSF48403">
    <property type="entry name" value="Ankyrin repeat"/>
    <property type="match status" value="1"/>
</dbReference>
<dbReference type="InterPro" id="IPR056884">
    <property type="entry name" value="NPHP3-like_N"/>
</dbReference>
<keyword evidence="1" id="KW-0677">Repeat</keyword>